<organism evidence="1">
    <name type="scientific">bioreactor metagenome</name>
    <dbReference type="NCBI Taxonomy" id="1076179"/>
    <lineage>
        <taxon>unclassified sequences</taxon>
        <taxon>metagenomes</taxon>
        <taxon>ecological metagenomes</taxon>
    </lineage>
</organism>
<accession>A0A645CM08</accession>
<evidence type="ECO:0000313" key="1">
    <source>
        <dbReference type="EMBL" id="MPM77927.1"/>
    </source>
</evidence>
<name>A0A645CM08_9ZZZZ</name>
<dbReference type="AlphaFoldDB" id="A0A645CM08"/>
<sequence>MILNNNDKNHSYIKRNMWIYDKLIALDQKKRYLKPYPGFSIMKRGFKNIGRIKFINSLEDNIFKVIFPGIKNISL</sequence>
<proteinExistence type="predicted"/>
<reference evidence="1" key="1">
    <citation type="submission" date="2019-08" db="EMBL/GenBank/DDBJ databases">
        <authorList>
            <person name="Kucharzyk K."/>
            <person name="Murdoch R.W."/>
            <person name="Higgins S."/>
            <person name="Loffler F."/>
        </authorList>
    </citation>
    <scope>NUCLEOTIDE SEQUENCE</scope>
</reference>
<dbReference type="EMBL" id="VSSQ01028277">
    <property type="protein sequence ID" value="MPM77927.1"/>
    <property type="molecule type" value="Genomic_DNA"/>
</dbReference>
<comment type="caution">
    <text evidence="1">The sequence shown here is derived from an EMBL/GenBank/DDBJ whole genome shotgun (WGS) entry which is preliminary data.</text>
</comment>
<gene>
    <name evidence="1" type="ORF">SDC9_124937</name>
</gene>
<protein>
    <submittedName>
        <fullName evidence="1">Uncharacterized protein</fullName>
    </submittedName>
</protein>